<comment type="caution">
    <text evidence="2">The sequence shown here is derived from an EMBL/GenBank/DDBJ whole genome shotgun (WGS) entry which is preliminary data.</text>
</comment>
<keyword evidence="1" id="KW-0812">Transmembrane</keyword>
<organism evidence="2 3">
    <name type="scientific">Planktotalea frisia</name>
    <dbReference type="NCBI Taxonomy" id="696762"/>
    <lineage>
        <taxon>Bacteria</taxon>
        <taxon>Pseudomonadati</taxon>
        <taxon>Pseudomonadota</taxon>
        <taxon>Alphaproteobacteria</taxon>
        <taxon>Rhodobacterales</taxon>
        <taxon>Paracoccaceae</taxon>
        <taxon>Planktotalea</taxon>
    </lineage>
</organism>
<gene>
    <name evidence="2" type="ORF">PFRI_32350</name>
</gene>
<dbReference type="STRING" id="696762.PFRI_32350"/>
<evidence type="ECO:0000256" key="1">
    <source>
        <dbReference type="SAM" id="Phobius"/>
    </source>
</evidence>
<accession>A0A1L9NTN8</accession>
<feature type="transmembrane region" description="Helical" evidence="1">
    <location>
        <begin position="69"/>
        <end position="91"/>
    </location>
</feature>
<feature type="transmembrane region" description="Helical" evidence="1">
    <location>
        <begin position="154"/>
        <end position="176"/>
    </location>
</feature>
<dbReference type="AlphaFoldDB" id="A0A1L9NTN8"/>
<dbReference type="RefSeq" id="WP_072631746.1">
    <property type="nucleotide sequence ID" value="NZ_MLCB01000176.1"/>
</dbReference>
<dbReference type="EMBL" id="MLCB01000176">
    <property type="protein sequence ID" value="OJI92553.1"/>
    <property type="molecule type" value="Genomic_DNA"/>
</dbReference>
<keyword evidence="3" id="KW-1185">Reference proteome</keyword>
<name>A0A1L9NTN8_9RHOB</name>
<dbReference type="SUPFAM" id="SSF103481">
    <property type="entry name" value="Multidrug resistance efflux transporter EmrE"/>
    <property type="match status" value="2"/>
</dbReference>
<keyword evidence="1" id="KW-0472">Membrane</keyword>
<feature type="transmembrane region" description="Helical" evidence="1">
    <location>
        <begin position="283"/>
        <end position="300"/>
    </location>
</feature>
<evidence type="ECO:0000313" key="3">
    <source>
        <dbReference type="Proteomes" id="UP000184514"/>
    </source>
</evidence>
<protein>
    <submittedName>
        <fullName evidence="2">EamA-like transporter family protein</fullName>
    </submittedName>
</protein>
<reference evidence="2 3" key="1">
    <citation type="submission" date="2016-10" db="EMBL/GenBank/DDBJ databases">
        <title>Genome sequence of Planktotalea frisia SH6-1.</title>
        <authorList>
            <person name="Poehlein A."/>
            <person name="Bakenhus I."/>
            <person name="Voget S."/>
            <person name="Brinkhoff T."/>
            <person name="Simon M."/>
        </authorList>
    </citation>
    <scope>NUCLEOTIDE SEQUENCE [LARGE SCALE GENOMIC DNA]</scope>
    <source>
        <strain evidence="2 3">SH6-1</strain>
    </source>
</reference>
<feature type="transmembrane region" description="Helical" evidence="1">
    <location>
        <begin position="253"/>
        <end position="274"/>
    </location>
</feature>
<keyword evidence="1" id="KW-1133">Transmembrane helix</keyword>
<evidence type="ECO:0000313" key="2">
    <source>
        <dbReference type="EMBL" id="OJI92553.1"/>
    </source>
</evidence>
<dbReference type="InterPro" id="IPR037185">
    <property type="entry name" value="EmrE-like"/>
</dbReference>
<feature type="transmembrane region" description="Helical" evidence="1">
    <location>
        <begin position="229"/>
        <end position="247"/>
    </location>
</feature>
<feature type="transmembrane region" description="Helical" evidence="1">
    <location>
        <begin position="188"/>
        <end position="209"/>
    </location>
</feature>
<dbReference type="Proteomes" id="UP000184514">
    <property type="component" value="Unassembled WGS sequence"/>
</dbReference>
<proteinExistence type="predicted"/>
<sequence>MELWIFATITATIFQTLRFMLQKQLSMGALSTGGATFARFAYSAPLLAVLVVAWFMMSGTEFPNITARFWIMGAIGGLAQILATVCVVALFRARNFAVGITFKKTEVILSALVGFIVLGEGVSSLGFVAILVGLTGVLLLSSTPEAQGSLKERIFTRAAGLGLASGLMFAISGVTYRAATLDVGADAPFLRAAVTLSAVTLMQFTAMGLWLRLFEKGQITAVWAARRKAVWIGLMSLCGSLGWFVAFTLQTAAYVNALGQIELLFSLLVSVLVFKERLSAREGIGIGFLSASVLLLILVTR</sequence>
<feature type="transmembrane region" description="Helical" evidence="1">
    <location>
        <begin position="111"/>
        <end position="142"/>
    </location>
</feature>
<feature type="transmembrane region" description="Helical" evidence="1">
    <location>
        <begin position="37"/>
        <end position="57"/>
    </location>
</feature>